<dbReference type="EMBL" id="MYFO01000011">
    <property type="protein sequence ID" value="TFE88004.1"/>
    <property type="molecule type" value="Genomic_DNA"/>
</dbReference>
<dbReference type="PANTHER" id="PTHR39158">
    <property type="entry name" value="OS08G0560600 PROTEIN"/>
    <property type="match status" value="1"/>
</dbReference>
<protein>
    <recommendedName>
        <fullName evidence="2">DnaJ homologue subfamily C member 28 conserved domain-containing protein</fullName>
    </recommendedName>
</protein>
<feature type="region of interest" description="Disordered" evidence="1">
    <location>
        <begin position="41"/>
        <end position="62"/>
    </location>
</feature>
<comment type="caution">
    <text evidence="3">The sequence shown here is derived from an EMBL/GenBank/DDBJ whole genome shotgun (WGS) entry which is preliminary data.</text>
</comment>
<evidence type="ECO:0000256" key="1">
    <source>
        <dbReference type="SAM" id="MobiDB-lite"/>
    </source>
</evidence>
<name>A0A4Y8Q2H3_9BACL</name>
<dbReference type="Pfam" id="PF09350">
    <property type="entry name" value="DJC28_CD"/>
    <property type="match status" value="1"/>
</dbReference>
<accession>A0A4Y8Q2H3</accession>
<evidence type="ECO:0000259" key="2">
    <source>
        <dbReference type="Pfam" id="PF09350"/>
    </source>
</evidence>
<keyword evidence="4" id="KW-1185">Reference proteome</keyword>
<dbReference type="PANTHER" id="PTHR39158:SF1">
    <property type="entry name" value="DNAJ HOMOLOG SUBFAMILY C MEMBER 28"/>
    <property type="match status" value="1"/>
</dbReference>
<feature type="compositionally biased region" description="Basic and acidic residues" evidence="1">
    <location>
        <begin position="41"/>
        <end position="51"/>
    </location>
</feature>
<proteinExistence type="predicted"/>
<sequence length="200" mass="22492">MIAFFTVSPHLSAACKCSLTAGKRCFTLMLSFYNSDESKEELRLKDSRQTDGRQPGSNEERGWIPLPRKVVVDTDAELAADRQLRHWLDEAFEACRTAGGFDNLSGTGKPLQVPTGDPLAALLKNANAAPPWVTLRKDVRDRIAKLNRLLLQQPDHPDIDGLFTEINDKIDTLNVQAPSLSLQRRRITRDNIAEQLEKWL</sequence>
<dbReference type="AlphaFoldDB" id="A0A4Y8Q2H3"/>
<dbReference type="InterPro" id="IPR052573">
    <property type="entry name" value="DnaJ_C_subfamily_28"/>
</dbReference>
<gene>
    <name evidence="3" type="ORF">B5M42_10630</name>
</gene>
<dbReference type="Proteomes" id="UP000298246">
    <property type="component" value="Unassembled WGS sequence"/>
</dbReference>
<evidence type="ECO:0000313" key="4">
    <source>
        <dbReference type="Proteomes" id="UP000298246"/>
    </source>
</evidence>
<dbReference type="InterPro" id="IPR018961">
    <property type="entry name" value="DnaJ_homolog_subfam-C_membr-28"/>
</dbReference>
<reference evidence="3 4" key="1">
    <citation type="submission" date="2017-03" db="EMBL/GenBank/DDBJ databases">
        <title>Isolation of Levoglucosan Utilizing Bacteria.</title>
        <authorList>
            <person name="Arya A.S."/>
        </authorList>
    </citation>
    <scope>NUCLEOTIDE SEQUENCE [LARGE SCALE GENOMIC DNA]</scope>
    <source>
        <strain evidence="3 4">MEC069</strain>
    </source>
</reference>
<dbReference type="OrthoDB" id="9798476at2"/>
<feature type="domain" description="DnaJ homologue subfamily C member 28 conserved" evidence="2">
    <location>
        <begin position="88"/>
        <end position="146"/>
    </location>
</feature>
<evidence type="ECO:0000313" key="3">
    <source>
        <dbReference type="EMBL" id="TFE88004.1"/>
    </source>
</evidence>
<organism evidence="3 4">
    <name type="scientific">Paenibacillus athensensis</name>
    <dbReference type="NCBI Taxonomy" id="1967502"/>
    <lineage>
        <taxon>Bacteria</taxon>
        <taxon>Bacillati</taxon>
        <taxon>Bacillota</taxon>
        <taxon>Bacilli</taxon>
        <taxon>Bacillales</taxon>
        <taxon>Paenibacillaceae</taxon>
        <taxon>Paenibacillus</taxon>
    </lineage>
</organism>